<dbReference type="Gene3D" id="3.40.980.10">
    <property type="entry name" value="MoaB/Mog-like domain"/>
    <property type="match status" value="1"/>
</dbReference>
<dbReference type="EC" id="2.10.1.1" evidence="5 10"/>
<evidence type="ECO:0000256" key="2">
    <source>
        <dbReference type="ARBA" id="ARBA00003487"/>
    </source>
</evidence>
<dbReference type="Pfam" id="PF03454">
    <property type="entry name" value="MoeA_C"/>
    <property type="match status" value="1"/>
</dbReference>
<keyword evidence="10" id="KW-0808">Transferase</keyword>
<gene>
    <name evidence="12" type="ORF">SAMN05192551_101433</name>
</gene>
<evidence type="ECO:0000313" key="13">
    <source>
        <dbReference type="Proteomes" id="UP000199287"/>
    </source>
</evidence>
<dbReference type="InterPro" id="IPR008284">
    <property type="entry name" value="MoCF_biosynth_CS"/>
</dbReference>
<evidence type="ECO:0000256" key="4">
    <source>
        <dbReference type="ARBA" id="ARBA00010763"/>
    </source>
</evidence>
<dbReference type="GO" id="GO:0006777">
    <property type="term" value="P:Mo-molybdopterin cofactor biosynthetic process"/>
    <property type="evidence" value="ECO:0007669"/>
    <property type="project" value="UniProtKB-UniRule"/>
</dbReference>
<evidence type="ECO:0000256" key="1">
    <source>
        <dbReference type="ARBA" id="ARBA00002901"/>
    </source>
</evidence>
<dbReference type="GO" id="GO:0046872">
    <property type="term" value="F:metal ion binding"/>
    <property type="evidence" value="ECO:0007669"/>
    <property type="project" value="UniProtKB-UniRule"/>
</dbReference>
<dbReference type="InterPro" id="IPR024370">
    <property type="entry name" value="PBP_domain"/>
</dbReference>
<dbReference type="InterPro" id="IPR036688">
    <property type="entry name" value="MoeA_C_domain_IV_sf"/>
</dbReference>
<sequence>MILKGEEKLTKKDRNLYLTNTPLQQAMEEYLHLISQSFVGVSDETIMVQEALGRKTASPVFAKVSAPHYNAAAMDGIAVDASITNGASETNPIQLKIDRDYTVVNTGAPLTMERNAVIMVEDIVELDHETVEIRGAASPWQHVRPVGEDMVKGELILSENHMIRPQDIAALLTGGIGWVKVKRKIAVGVIPTGSEITELIDPLPEGKIIESNSKMFQALLSSYEAMGITYPIVKDEPEKIRLAIEKAVDENDLVVVNAGSSAGTKDYTVDVLREIGNVFTHGVAIKPGKPAILAEVKGKPVVGIPGYPVSAYVVFEQMVKPLVYELQNQKPIQVEKLKATLARRIISSLKHEEFVRVKVGKVDERWIATPLNRGAGVTMSLVRADGILRIPQSTEGYDKGDNVEIELSRSKEDLSNTIVSVGSHDLVMDLLANELQKKNDNLALSSAHVGSMGGIIAMKQKECHLAPIHLLDEISGEYNIDYVRKYFANEQMSMIKLVKRSQGLMVQKGNPKEITSLEDLNRKDISMINRQKGAGTRILLDYMLKTKKMDPNLLQGYQREMTTHMAVAVAIKNNTADCGLGVESAAKAMELDFIPIAWEEYDLLTPKYMLETKEVKKLLEVVRSDSFVKQIMSLGGYDCSQIGKTILI</sequence>
<evidence type="ECO:0000256" key="7">
    <source>
        <dbReference type="ARBA" id="ARBA00022505"/>
    </source>
</evidence>
<dbReference type="SUPFAM" id="SSF63867">
    <property type="entry name" value="MoeA C-terminal domain-like"/>
    <property type="match status" value="1"/>
</dbReference>
<dbReference type="SUPFAM" id="SSF53850">
    <property type="entry name" value="Periplasmic binding protein-like II"/>
    <property type="match status" value="1"/>
</dbReference>
<dbReference type="AlphaFoldDB" id="A0A1I3AW08"/>
<evidence type="ECO:0000259" key="11">
    <source>
        <dbReference type="SMART" id="SM00852"/>
    </source>
</evidence>
<dbReference type="SUPFAM" id="SSF63882">
    <property type="entry name" value="MoeA N-terminal region -like"/>
    <property type="match status" value="1"/>
</dbReference>
<proteinExistence type="inferred from homology"/>
<comment type="pathway">
    <text evidence="3 10">Cofactor biosynthesis; molybdopterin biosynthesis.</text>
</comment>
<dbReference type="Gene3D" id="3.40.190.10">
    <property type="entry name" value="Periplasmic binding protein-like II"/>
    <property type="match status" value="1"/>
</dbReference>
<accession>A0A1I3AW08</accession>
<dbReference type="InterPro" id="IPR005110">
    <property type="entry name" value="MoeA_linker/N"/>
</dbReference>
<dbReference type="Pfam" id="PF00994">
    <property type="entry name" value="MoCF_biosynth"/>
    <property type="match status" value="1"/>
</dbReference>
<name>A0A1I3AW08_9FIRM</name>
<dbReference type="GO" id="GO:0005829">
    <property type="term" value="C:cytosol"/>
    <property type="evidence" value="ECO:0007669"/>
    <property type="project" value="TreeGrafter"/>
</dbReference>
<keyword evidence="10" id="KW-0479">Metal-binding</keyword>
<dbReference type="InterPro" id="IPR036135">
    <property type="entry name" value="MoeA_linker/N_sf"/>
</dbReference>
<dbReference type="EMBL" id="FOQA01000001">
    <property type="protein sequence ID" value="SFH54130.1"/>
    <property type="molecule type" value="Genomic_DNA"/>
</dbReference>
<dbReference type="SMART" id="SM00852">
    <property type="entry name" value="MoCF_biosynth"/>
    <property type="match status" value="1"/>
</dbReference>
<comment type="catalytic activity">
    <reaction evidence="9">
        <text>adenylyl-molybdopterin + molybdate = Mo-molybdopterin + AMP + H(+)</text>
        <dbReference type="Rhea" id="RHEA:35047"/>
        <dbReference type="ChEBI" id="CHEBI:15378"/>
        <dbReference type="ChEBI" id="CHEBI:36264"/>
        <dbReference type="ChEBI" id="CHEBI:62727"/>
        <dbReference type="ChEBI" id="CHEBI:71302"/>
        <dbReference type="ChEBI" id="CHEBI:456215"/>
        <dbReference type="EC" id="2.10.1.1"/>
    </reaction>
</comment>
<dbReference type="PANTHER" id="PTHR10192">
    <property type="entry name" value="MOLYBDOPTERIN BIOSYNTHESIS PROTEIN"/>
    <property type="match status" value="1"/>
</dbReference>
<dbReference type="Pfam" id="PF03453">
    <property type="entry name" value="MoeA_N"/>
    <property type="match status" value="1"/>
</dbReference>
<dbReference type="Proteomes" id="UP000199287">
    <property type="component" value="Unassembled WGS sequence"/>
</dbReference>
<dbReference type="FunFam" id="2.40.340.10:FF:000005">
    <property type="entry name" value="Molybdopterin molybdenumtransferase MoeA"/>
    <property type="match status" value="1"/>
</dbReference>
<keyword evidence="13" id="KW-1185">Reference proteome</keyword>
<comment type="function">
    <text evidence="1 10">Catalyzes the insertion of molybdate into adenylated molybdopterin with the concomitant release of AMP.</text>
</comment>
<evidence type="ECO:0000256" key="10">
    <source>
        <dbReference type="RuleBase" id="RU365090"/>
    </source>
</evidence>
<dbReference type="NCBIfam" id="NF011068">
    <property type="entry name" value="PRK14498.1"/>
    <property type="match status" value="1"/>
</dbReference>
<dbReference type="GO" id="GO:0061599">
    <property type="term" value="F:molybdopterin molybdotransferase activity"/>
    <property type="evidence" value="ECO:0007669"/>
    <property type="project" value="UniProtKB-UniRule"/>
</dbReference>
<dbReference type="InterPro" id="IPR005111">
    <property type="entry name" value="MoeA_C_domain_IV"/>
</dbReference>
<evidence type="ECO:0000256" key="5">
    <source>
        <dbReference type="ARBA" id="ARBA00013269"/>
    </source>
</evidence>
<evidence type="ECO:0000256" key="9">
    <source>
        <dbReference type="ARBA" id="ARBA00047317"/>
    </source>
</evidence>
<comment type="similarity">
    <text evidence="4 10">Belongs to the MoeA family.</text>
</comment>
<keyword evidence="7 10" id="KW-0500">Molybdenum</keyword>
<dbReference type="STRING" id="69895.SAMN05192551_101433"/>
<dbReference type="NCBIfam" id="TIGR00177">
    <property type="entry name" value="molyb_syn"/>
    <property type="match status" value="1"/>
</dbReference>
<dbReference type="InterPro" id="IPR036425">
    <property type="entry name" value="MoaB/Mog-like_dom_sf"/>
</dbReference>
<dbReference type="Gene3D" id="2.40.340.10">
    <property type="entry name" value="MoeA, C-terminal, domain IV"/>
    <property type="match status" value="1"/>
</dbReference>
<dbReference type="InterPro" id="IPR001453">
    <property type="entry name" value="MoaB/Mog_dom"/>
</dbReference>
<evidence type="ECO:0000256" key="6">
    <source>
        <dbReference type="ARBA" id="ARBA00021108"/>
    </source>
</evidence>
<comment type="cofactor">
    <cofactor evidence="10">
        <name>Mg(2+)</name>
        <dbReference type="ChEBI" id="CHEBI:18420"/>
    </cofactor>
</comment>
<evidence type="ECO:0000256" key="8">
    <source>
        <dbReference type="ARBA" id="ARBA00023150"/>
    </source>
</evidence>
<reference evidence="13" key="1">
    <citation type="submission" date="2016-10" db="EMBL/GenBank/DDBJ databases">
        <authorList>
            <person name="Varghese N."/>
            <person name="Submissions S."/>
        </authorList>
    </citation>
    <scope>NUCLEOTIDE SEQUENCE [LARGE SCALE GENOMIC DNA]</scope>
    <source>
        <strain evidence="13">Z-7934</strain>
    </source>
</reference>
<keyword evidence="8 10" id="KW-0501">Molybdenum cofactor biosynthesis</keyword>
<dbReference type="Gene3D" id="2.170.190.11">
    <property type="entry name" value="Molybdopterin biosynthesis moea protein, domain 3"/>
    <property type="match status" value="1"/>
</dbReference>
<feature type="domain" description="MoaB/Mog" evidence="11">
    <location>
        <begin position="188"/>
        <end position="325"/>
    </location>
</feature>
<dbReference type="PROSITE" id="PS01079">
    <property type="entry name" value="MOCF_BIOSYNTHESIS_2"/>
    <property type="match status" value="1"/>
</dbReference>
<protein>
    <recommendedName>
        <fullName evidence="6 10">Molybdopterin molybdenumtransferase</fullName>
        <ecNumber evidence="5 10">2.10.1.1</ecNumber>
    </recommendedName>
</protein>
<dbReference type="Gene3D" id="3.90.105.10">
    <property type="entry name" value="Molybdopterin biosynthesis moea protein, domain 2"/>
    <property type="match status" value="1"/>
</dbReference>
<dbReference type="UniPathway" id="UPA00344"/>
<dbReference type="CDD" id="cd00887">
    <property type="entry name" value="MoeA"/>
    <property type="match status" value="1"/>
</dbReference>
<evidence type="ECO:0000256" key="3">
    <source>
        <dbReference type="ARBA" id="ARBA00005046"/>
    </source>
</evidence>
<keyword evidence="10" id="KW-0460">Magnesium</keyword>
<dbReference type="SUPFAM" id="SSF53218">
    <property type="entry name" value="Molybdenum cofactor biosynthesis proteins"/>
    <property type="match status" value="1"/>
</dbReference>
<organism evidence="12 13">
    <name type="scientific">Tindallia magadiensis</name>
    <dbReference type="NCBI Taxonomy" id="69895"/>
    <lineage>
        <taxon>Bacteria</taxon>
        <taxon>Bacillati</taxon>
        <taxon>Bacillota</taxon>
        <taxon>Clostridia</taxon>
        <taxon>Peptostreptococcales</taxon>
        <taxon>Tindalliaceae</taxon>
        <taxon>Tindallia</taxon>
    </lineage>
</organism>
<dbReference type="Pfam" id="PF12727">
    <property type="entry name" value="PBP_like"/>
    <property type="match status" value="1"/>
</dbReference>
<dbReference type="PANTHER" id="PTHR10192:SF16">
    <property type="entry name" value="MOLYBDOPTERIN MOLYBDENUMTRANSFERASE"/>
    <property type="match status" value="1"/>
</dbReference>
<comment type="function">
    <text evidence="2">May be involved in the biosynthesis of molybdopterin.</text>
</comment>
<evidence type="ECO:0000313" key="12">
    <source>
        <dbReference type="EMBL" id="SFH54130.1"/>
    </source>
</evidence>
<dbReference type="InterPro" id="IPR038987">
    <property type="entry name" value="MoeA-like"/>
</dbReference>